<keyword evidence="16" id="KW-1185">Reference proteome</keyword>
<dbReference type="GO" id="GO:0000155">
    <property type="term" value="F:phosphorelay sensor kinase activity"/>
    <property type="evidence" value="ECO:0007669"/>
    <property type="project" value="InterPro"/>
</dbReference>
<dbReference type="Pfam" id="PF02518">
    <property type="entry name" value="HATPase_c"/>
    <property type="match status" value="1"/>
</dbReference>
<feature type="domain" description="Histidine kinase" evidence="14">
    <location>
        <begin position="672"/>
        <end position="897"/>
    </location>
</feature>
<name>A0A917C7H0_9HYPH</name>
<evidence type="ECO:0000256" key="10">
    <source>
        <dbReference type="ARBA" id="ARBA00022989"/>
    </source>
</evidence>
<keyword evidence="11" id="KW-0902">Two-component regulatory system</keyword>
<comment type="catalytic activity">
    <reaction evidence="1">
        <text>ATP + protein L-histidine = ADP + protein N-phospho-L-histidine.</text>
        <dbReference type="EC" id="2.7.13.3"/>
    </reaction>
</comment>
<evidence type="ECO:0000256" key="11">
    <source>
        <dbReference type="ARBA" id="ARBA00023012"/>
    </source>
</evidence>
<keyword evidence="9" id="KW-0067">ATP-binding</keyword>
<evidence type="ECO:0000256" key="7">
    <source>
        <dbReference type="ARBA" id="ARBA00022741"/>
    </source>
</evidence>
<dbReference type="SUPFAM" id="SSF55781">
    <property type="entry name" value="GAF domain-like"/>
    <property type="match status" value="1"/>
</dbReference>
<evidence type="ECO:0000313" key="15">
    <source>
        <dbReference type="EMBL" id="GGF73960.1"/>
    </source>
</evidence>
<feature type="transmembrane region" description="Helical" evidence="13">
    <location>
        <begin position="426"/>
        <end position="453"/>
    </location>
</feature>
<dbReference type="InterPro" id="IPR003594">
    <property type="entry name" value="HATPase_dom"/>
</dbReference>
<dbReference type="GO" id="GO:0005524">
    <property type="term" value="F:ATP binding"/>
    <property type="evidence" value="ECO:0007669"/>
    <property type="project" value="UniProtKB-KW"/>
</dbReference>
<protein>
    <recommendedName>
        <fullName evidence="3">histidine kinase</fullName>
        <ecNumber evidence="3">2.7.13.3</ecNumber>
    </recommendedName>
</protein>
<dbReference type="Gene3D" id="1.20.120.620">
    <property type="entry name" value="Backbone structure of the membrane domain of e. Coli histidine kinase receptor kdpd"/>
    <property type="match status" value="1"/>
</dbReference>
<dbReference type="InterPro" id="IPR036097">
    <property type="entry name" value="HisK_dim/P_sf"/>
</dbReference>
<dbReference type="InterPro" id="IPR029016">
    <property type="entry name" value="GAF-like_dom_sf"/>
</dbReference>
<dbReference type="GO" id="GO:0005737">
    <property type="term" value="C:cytoplasm"/>
    <property type="evidence" value="ECO:0007669"/>
    <property type="project" value="UniProtKB-ARBA"/>
</dbReference>
<evidence type="ECO:0000256" key="5">
    <source>
        <dbReference type="ARBA" id="ARBA00022679"/>
    </source>
</evidence>
<reference evidence="15" key="2">
    <citation type="submission" date="2020-09" db="EMBL/GenBank/DDBJ databases">
        <authorList>
            <person name="Sun Q."/>
            <person name="Sedlacek I."/>
        </authorList>
    </citation>
    <scope>NUCLEOTIDE SEQUENCE</scope>
    <source>
        <strain evidence="15">CCM 7897</strain>
    </source>
</reference>
<dbReference type="PANTHER" id="PTHR45569:SF1">
    <property type="entry name" value="SENSOR PROTEIN KDPD"/>
    <property type="match status" value="1"/>
</dbReference>
<evidence type="ECO:0000256" key="6">
    <source>
        <dbReference type="ARBA" id="ARBA00022692"/>
    </source>
</evidence>
<comment type="subcellular location">
    <subcellularLocation>
        <location evidence="2">Membrane</location>
        <topology evidence="2">Multi-pass membrane protein</topology>
    </subcellularLocation>
</comment>
<gene>
    <name evidence="15" type="ORF">GCM10007301_37230</name>
</gene>
<feature type="transmembrane region" description="Helical" evidence="13">
    <location>
        <begin position="473"/>
        <end position="493"/>
    </location>
</feature>
<sequence length="905" mass="96609">MPQEDKPRASPDALLAMAEREGKGRLRVFLGAAPGVGKTYAMLQAARAAQDSGLDVVVGIVETHGRRETEGMLEGLAVLPRRSIPYRGRLVPEFDLEGALARRPKLLLVDEYAHSNVPGSQHPKRWQDVEDLLDAGIDVWTTLNIQHVESLNEVVQRITGVRVRETVPDTAVQEADEVVMVDLPPDELLKRLAEGKVYVQDTAARAIERFFKPTNLTALRELALRRVAARVDSDLLEHMQSGAIEGPWAAGERILVCVGPDASAERVVREAKRLADLADAPWFAVTVERPGTQPNARDRALVDAALRLAESLGAETRALVGSDIVDEVLKVARFENVTQIVVSRARPSRLSRPFVRTLADALVREAGGISVHVLTFAEGDEAAPRRRTPPVGGLDGYVAASMAVAVAVLVGEGLTEYVALPNVSMIFLLAVLMPALFYGVWPAVFASLLSAAAYNYFFINPFYTFTIARPHEVLAFVIFLFIAVLISAVGGRAREQAKAAAQRVRAGRRLYEFTRKLSSLADTNDVAAGAASEIHAILARAAVVLVQRPNAQKGPDEELHLAAAWPPEDRLDTASLSAARWAYEKGEPAGARTGTLPSVPWLFVPLKSRQGIVGVIGLEAAGEPLDPEARVLLDTLADQTASALDRATLAGEMADVRSAAEAERVRNILLASISHDFRTPLSSILGASSSLIEYGGRLDPAQSRDLLAQIREEAEHLDGMVRNLLSMTRLEAGALDLRRDWVDVGEVVNQAVATARRRGATQRFTVELEPGLPLVQADQILLNQVLANVVGNAVRYAGPAAGINVAAARAGQGVEVSVTDTGPGVPAGLLEHVFEKFVRAASDGRGAGLADGGEGAGLGLAIAKGIVEAHGGSIRAESPVPGKGSGLRVIFSLPVGQMAEPETGA</sequence>
<evidence type="ECO:0000256" key="13">
    <source>
        <dbReference type="SAM" id="Phobius"/>
    </source>
</evidence>
<dbReference type="PROSITE" id="PS50109">
    <property type="entry name" value="HIS_KIN"/>
    <property type="match status" value="1"/>
</dbReference>
<dbReference type="CDD" id="cd00082">
    <property type="entry name" value="HisKA"/>
    <property type="match status" value="1"/>
</dbReference>
<dbReference type="Pfam" id="PF13492">
    <property type="entry name" value="GAF_3"/>
    <property type="match status" value="1"/>
</dbReference>
<dbReference type="InterPro" id="IPR038318">
    <property type="entry name" value="KdpD_sf"/>
</dbReference>
<keyword evidence="6 13" id="KW-0812">Transmembrane</keyword>
<dbReference type="InterPro" id="IPR003852">
    <property type="entry name" value="Sig_transdc_His_kinase_KdpD_N"/>
</dbReference>
<dbReference type="PANTHER" id="PTHR45569">
    <property type="entry name" value="SENSOR PROTEIN KDPD"/>
    <property type="match status" value="1"/>
</dbReference>
<dbReference type="Gene3D" id="3.30.565.10">
    <property type="entry name" value="Histidine kinase-like ATPase, C-terminal domain"/>
    <property type="match status" value="1"/>
</dbReference>
<dbReference type="Gene3D" id="3.40.50.300">
    <property type="entry name" value="P-loop containing nucleotide triphosphate hydrolases"/>
    <property type="match status" value="1"/>
</dbReference>
<accession>A0A917C7H0</accession>
<dbReference type="SUPFAM" id="SSF47384">
    <property type="entry name" value="Homodimeric domain of signal transducing histidine kinase"/>
    <property type="match status" value="1"/>
</dbReference>
<keyword evidence="12 13" id="KW-0472">Membrane</keyword>
<dbReference type="InterPro" id="IPR025201">
    <property type="entry name" value="KdpD_TM"/>
</dbReference>
<dbReference type="CDD" id="cd00075">
    <property type="entry name" value="HATPase"/>
    <property type="match status" value="1"/>
</dbReference>
<keyword evidence="7" id="KW-0547">Nucleotide-binding</keyword>
<evidence type="ECO:0000256" key="12">
    <source>
        <dbReference type="ARBA" id="ARBA00023136"/>
    </source>
</evidence>
<evidence type="ECO:0000256" key="3">
    <source>
        <dbReference type="ARBA" id="ARBA00012438"/>
    </source>
</evidence>
<dbReference type="InterPro" id="IPR004358">
    <property type="entry name" value="Sig_transdc_His_kin-like_C"/>
</dbReference>
<proteinExistence type="predicted"/>
<dbReference type="InterPro" id="IPR005467">
    <property type="entry name" value="His_kinase_dom"/>
</dbReference>
<dbReference type="EC" id="2.7.13.3" evidence="3"/>
<dbReference type="Pfam" id="PF13493">
    <property type="entry name" value="DUF4118"/>
    <property type="match status" value="1"/>
</dbReference>
<organism evidence="15 16">
    <name type="scientific">Azorhizobium oxalatiphilum</name>
    <dbReference type="NCBI Taxonomy" id="980631"/>
    <lineage>
        <taxon>Bacteria</taxon>
        <taxon>Pseudomonadati</taxon>
        <taxon>Pseudomonadota</taxon>
        <taxon>Alphaproteobacteria</taxon>
        <taxon>Hyphomicrobiales</taxon>
        <taxon>Xanthobacteraceae</taxon>
        <taxon>Azorhizobium</taxon>
    </lineage>
</organism>
<dbReference type="RefSeq" id="WP_188581305.1">
    <property type="nucleotide sequence ID" value="NZ_BMCT01000005.1"/>
</dbReference>
<dbReference type="InterPro" id="IPR003018">
    <property type="entry name" value="GAF"/>
</dbReference>
<dbReference type="Pfam" id="PF02702">
    <property type="entry name" value="KdpD"/>
    <property type="match status" value="1"/>
</dbReference>
<evidence type="ECO:0000256" key="9">
    <source>
        <dbReference type="ARBA" id="ARBA00022840"/>
    </source>
</evidence>
<keyword evidence="8 15" id="KW-0418">Kinase</keyword>
<dbReference type="Gene3D" id="3.40.50.620">
    <property type="entry name" value="HUPs"/>
    <property type="match status" value="1"/>
</dbReference>
<evidence type="ECO:0000259" key="14">
    <source>
        <dbReference type="PROSITE" id="PS50109"/>
    </source>
</evidence>
<evidence type="ECO:0000256" key="2">
    <source>
        <dbReference type="ARBA" id="ARBA00004141"/>
    </source>
</evidence>
<dbReference type="InterPro" id="IPR027417">
    <property type="entry name" value="P-loop_NTPase"/>
</dbReference>
<dbReference type="InterPro" id="IPR014729">
    <property type="entry name" value="Rossmann-like_a/b/a_fold"/>
</dbReference>
<dbReference type="FunFam" id="3.40.50.300:FF:000483">
    <property type="entry name" value="Sensor histidine kinase KdpD"/>
    <property type="match status" value="1"/>
</dbReference>
<dbReference type="PRINTS" id="PR00344">
    <property type="entry name" value="BCTRLSENSOR"/>
</dbReference>
<dbReference type="InterPro" id="IPR003661">
    <property type="entry name" value="HisK_dim/P_dom"/>
</dbReference>
<comment type="caution">
    <text evidence="15">The sequence shown here is derived from an EMBL/GenBank/DDBJ whole genome shotgun (WGS) entry which is preliminary data.</text>
</comment>
<evidence type="ECO:0000256" key="1">
    <source>
        <dbReference type="ARBA" id="ARBA00000085"/>
    </source>
</evidence>
<dbReference type="EMBL" id="BMCT01000005">
    <property type="protein sequence ID" value="GGF73960.1"/>
    <property type="molecule type" value="Genomic_DNA"/>
</dbReference>
<dbReference type="InterPro" id="IPR036890">
    <property type="entry name" value="HATPase_C_sf"/>
</dbReference>
<evidence type="ECO:0000313" key="16">
    <source>
        <dbReference type="Proteomes" id="UP000606044"/>
    </source>
</evidence>
<reference evidence="15" key="1">
    <citation type="journal article" date="2014" name="Int. J. Syst. Evol. Microbiol.">
        <title>Complete genome sequence of Corynebacterium casei LMG S-19264T (=DSM 44701T), isolated from a smear-ripened cheese.</title>
        <authorList>
            <consortium name="US DOE Joint Genome Institute (JGI-PGF)"/>
            <person name="Walter F."/>
            <person name="Albersmeier A."/>
            <person name="Kalinowski J."/>
            <person name="Ruckert C."/>
        </authorList>
    </citation>
    <scope>NUCLEOTIDE SEQUENCE</scope>
    <source>
        <strain evidence="15">CCM 7897</strain>
    </source>
</reference>
<dbReference type="SUPFAM" id="SSF55874">
    <property type="entry name" value="ATPase domain of HSP90 chaperone/DNA topoisomerase II/histidine kinase"/>
    <property type="match status" value="1"/>
</dbReference>
<dbReference type="SMART" id="SM00388">
    <property type="entry name" value="HisKA"/>
    <property type="match status" value="1"/>
</dbReference>
<evidence type="ECO:0000256" key="8">
    <source>
        <dbReference type="ARBA" id="ARBA00022777"/>
    </source>
</evidence>
<dbReference type="SMART" id="SM00387">
    <property type="entry name" value="HATPase_c"/>
    <property type="match status" value="1"/>
</dbReference>
<dbReference type="Pfam" id="PF00512">
    <property type="entry name" value="HisKA"/>
    <property type="match status" value="1"/>
</dbReference>
<dbReference type="InterPro" id="IPR052023">
    <property type="entry name" value="Histidine_kinase_KdpD"/>
</dbReference>
<dbReference type="SUPFAM" id="SSF52402">
    <property type="entry name" value="Adenine nucleotide alpha hydrolases-like"/>
    <property type="match status" value="1"/>
</dbReference>
<keyword evidence="5" id="KW-0808">Transferase</keyword>
<dbReference type="Proteomes" id="UP000606044">
    <property type="component" value="Unassembled WGS sequence"/>
</dbReference>
<keyword evidence="10 13" id="KW-1133">Transmembrane helix</keyword>
<dbReference type="Gene3D" id="1.10.287.130">
    <property type="match status" value="1"/>
</dbReference>
<keyword evidence="4" id="KW-0597">Phosphoprotein</keyword>
<dbReference type="AlphaFoldDB" id="A0A917C7H0"/>
<dbReference type="Gene3D" id="3.30.450.40">
    <property type="match status" value="1"/>
</dbReference>
<dbReference type="GO" id="GO:0005886">
    <property type="term" value="C:plasma membrane"/>
    <property type="evidence" value="ECO:0007669"/>
    <property type="project" value="TreeGrafter"/>
</dbReference>
<evidence type="ECO:0000256" key="4">
    <source>
        <dbReference type="ARBA" id="ARBA00022553"/>
    </source>
</evidence>